<organism evidence="1 2">
    <name type="scientific">Acidiferrimicrobium australe</name>
    <dbReference type="NCBI Taxonomy" id="2664430"/>
    <lineage>
        <taxon>Bacteria</taxon>
        <taxon>Bacillati</taxon>
        <taxon>Actinomycetota</taxon>
        <taxon>Acidimicrobiia</taxon>
        <taxon>Acidimicrobiales</taxon>
        <taxon>Acidimicrobiaceae</taxon>
        <taxon>Acidiferrimicrobium</taxon>
    </lineage>
</organism>
<dbReference type="Proteomes" id="UP000437736">
    <property type="component" value="Unassembled WGS sequence"/>
</dbReference>
<dbReference type="Gene3D" id="2.60.40.1120">
    <property type="entry name" value="Carboxypeptidase-like, regulatory domain"/>
    <property type="match status" value="4"/>
</dbReference>
<dbReference type="SUPFAM" id="SSF49452">
    <property type="entry name" value="Starch-binding domain-like"/>
    <property type="match status" value="1"/>
</dbReference>
<dbReference type="SUPFAM" id="SSF49464">
    <property type="entry name" value="Carboxypeptidase regulatory domain-like"/>
    <property type="match status" value="2"/>
</dbReference>
<keyword evidence="2" id="KW-1185">Reference proteome</keyword>
<dbReference type="EMBL" id="WJHE01000376">
    <property type="protein sequence ID" value="MST32743.1"/>
    <property type="molecule type" value="Genomic_DNA"/>
</dbReference>
<evidence type="ECO:0000313" key="1">
    <source>
        <dbReference type="EMBL" id="MST32743.1"/>
    </source>
</evidence>
<name>A0ABW9QTC2_9ACTN</name>
<proteinExistence type="predicted"/>
<comment type="caution">
    <text evidence="1">The sequence shown here is derived from an EMBL/GenBank/DDBJ whole genome shotgun (WGS) entry which is preliminary data.</text>
</comment>
<protein>
    <recommendedName>
        <fullName evidence="3">Alpha-amylase</fullName>
    </recommendedName>
</protein>
<dbReference type="InterPro" id="IPR008969">
    <property type="entry name" value="CarboxyPept-like_regulatory"/>
</dbReference>
<dbReference type="Pfam" id="PF13620">
    <property type="entry name" value="CarboxypepD_reg"/>
    <property type="match status" value="3"/>
</dbReference>
<evidence type="ECO:0000313" key="2">
    <source>
        <dbReference type="Proteomes" id="UP000437736"/>
    </source>
</evidence>
<sequence>MPVQVDAQATTAGVDVVVHGLPGTITGTVVTGMVPAPPVTVQLEALQGNTTTPIRTVQAHGGHYTLTGIPTPGLYQLLFTATGYHFADDQEQLAGGAHDVANTVTLSAAAGGIQGQVTAAGRPLGGVAITAKGDGRTYRTTTPTQGAVGQYVLVGLPSPATYLLSFSEAGYGTVTEAERLGPGQELTLDASLAGGAGTIAGRVTSAGGAPLGDVAVTVTGGGTTVTTQTFSDQQTDAGQYDVTGLTTPGTYLLTFSAPGYVSQTIQVALTAGQAVSGKDVTLQTSAATIVGDVVDGSTGLPLGGVKVQLTNGVTTQATTSATGPPGKFAFTALAAGSYTLTFTLAGYAPATYVVTVPSGGTATVTAQLEPAVG</sequence>
<reference evidence="1 2" key="1">
    <citation type="submission" date="2019-11" db="EMBL/GenBank/DDBJ databases">
        <title>Acidiferrimicrobium australis gen. nov., sp. nov., an acidophilic and obligately heterotrophic, member of the Actinobacteria that catalyses dissimilatory oxido- reduction of iron isolated from metal-rich acidic water in Chile.</title>
        <authorList>
            <person name="Gonzalez D."/>
            <person name="Huber K."/>
            <person name="Hedrich S."/>
            <person name="Rojas-Villalobos C."/>
            <person name="Quatrini R."/>
            <person name="Dinamarca M.A."/>
            <person name="Schwarz A."/>
            <person name="Canales C."/>
            <person name="Nancucheo I."/>
        </authorList>
    </citation>
    <scope>NUCLEOTIDE SEQUENCE [LARGE SCALE GENOMIC DNA]</scope>
    <source>
        <strain evidence="1 2">USS-CCA1</strain>
    </source>
</reference>
<gene>
    <name evidence="1" type="ORF">GHK86_08410</name>
</gene>
<accession>A0ABW9QTC2</accession>
<dbReference type="InterPro" id="IPR013784">
    <property type="entry name" value="Carb-bd-like_fold"/>
</dbReference>
<evidence type="ECO:0008006" key="3">
    <source>
        <dbReference type="Google" id="ProtNLM"/>
    </source>
</evidence>